<keyword evidence="2" id="KW-1185">Reference proteome</keyword>
<evidence type="ECO:0000313" key="3">
    <source>
        <dbReference type="WBParaSite" id="TMUE_3000013709.1"/>
    </source>
</evidence>
<feature type="region of interest" description="Disordered" evidence="1">
    <location>
        <begin position="1"/>
        <end position="27"/>
    </location>
</feature>
<organism evidence="2 3">
    <name type="scientific">Trichuris muris</name>
    <name type="common">Mouse whipworm</name>
    <dbReference type="NCBI Taxonomy" id="70415"/>
    <lineage>
        <taxon>Eukaryota</taxon>
        <taxon>Metazoa</taxon>
        <taxon>Ecdysozoa</taxon>
        <taxon>Nematoda</taxon>
        <taxon>Enoplea</taxon>
        <taxon>Dorylaimia</taxon>
        <taxon>Trichinellida</taxon>
        <taxon>Trichuridae</taxon>
        <taxon>Trichuris</taxon>
    </lineage>
</organism>
<feature type="region of interest" description="Disordered" evidence="1">
    <location>
        <begin position="45"/>
        <end position="71"/>
    </location>
</feature>
<name>A0A5S6R325_TRIMR</name>
<accession>A0A5S6R325</accession>
<evidence type="ECO:0000313" key="2">
    <source>
        <dbReference type="Proteomes" id="UP000046395"/>
    </source>
</evidence>
<protein>
    <submittedName>
        <fullName evidence="3">Uncharacterized protein</fullName>
    </submittedName>
</protein>
<feature type="compositionally biased region" description="Basic and acidic residues" evidence="1">
    <location>
        <begin position="1"/>
        <end position="14"/>
    </location>
</feature>
<dbReference type="WBParaSite" id="TMUE_3000013709.1">
    <property type="protein sequence ID" value="TMUE_3000013709.1"/>
    <property type="gene ID" value="WBGene00302014"/>
</dbReference>
<proteinExistence type="predicted"/>
<evidence type="ECO:0000256" key="1">
    <source>
        <dbReference type="SAM" id="MobiDB-lite"/>
    </source>
</evidence>
<reference evidence="3" key="1">
    <citation type="submission" date="2019-12" db="UniProtKB">
        <authorList>
            <consortium name="WormBaseParasite"/>
        </authorList>
    </citation>
    <scope>IDENTIFICATION</scope>
</reference>
<sequence>MFPRQTKDKGDLLKPLRSANELHGPNHLSNCFQGKSCRMDLPAKERPAWKSADASQVPGEQLRTAGKEGRKGHYDHLVVETLRKPKPIKLANKYVYEHPLLHECCT</sequence>
<dbReference type="AlphaFoldDB" id="A0A5S6R325"/>
<dbReference type="Proteomes" id="UP000046395">
    <property type="component" value="Unassembled WGS sequence"/>
</dbReference>